<name>Q7R7D0_PLAYO</name>
<evidence type="ECO:0000313" key="3">
    <source>
        <dbReference type="Proteomes" id="UP000008553"/>
    </source>
</evidence>
<proteinExistence type="predicted"/>
<feature type="transmembrane region" description="Helical" evidence="1">
    <location>
        <begin position="6"/>
        <end position="28"/>
    </location>
</feature>
<dbReference type="EMBL" id="AABL01002853">
    <property type="protein sequence ID" value="EAA20161.1"/>
    <property type="molecule type" value="Genomic_DNA"/>
</dbReference>
<gene>
    <name evidence="2" type="ORF">PY07657</name>
</gene>
<reference evidence="2 3" key="1">
    <citation type="journal article" date="2002" name="Nature">
        <title>Genome sequence and comparative analysis of the model rodent malaria parasite Plasmodium yoelii yoelii.</title>
        <authorList>
            <person name="Carlton J.M."/>
            <person name="Angiuoli S.V."/>
            <person name="Suh B.B."/>
            <person name="Kooij T.W."/>
            <person name="Pertea M."/>
            <person name="Silva J.C."/>
            <person name="Ermolaeva M.D."/>
            <person name="Allen J.E."/>
            <person name="Selengut J.D."/>
            <person name="Koo H.L."/>
            <person name="Peterson J.D."/>
            <person name="Pop M."/>
            <person name="Kosack D.S."/>
            <person name="Shumway M.F."/>
            <person name="Bidwell S.L."/>
            <person name="Shallom S.J."/>
            <person name="van Aken S.E."/>
            <person name="Riedmuller S.B."/>
            <person name="Feldblyum T.V."/>
            <person name="Cho J.K."/>
            <person name="Quackenbush J."/>
            <person name="Sedegah M."/>
            <person name="Shoaibi A."/>
            <person name="Cummings L.M."/>
            <person name="Florens L."/>
            <person name="Yates J.R."/>
            <person name="Raine J.D."/>
            <person name="Sinden R.E."/>
            <person name="Harris M.A."/>
            <person name="Cunningham D.A."/>
            <person name="Preiser P.R."/>
            <person name="Bergman L.W."/>
            <person name="Vaidya A.B."/>
            <person name="van Lin L.H."/>
            <person name="Janse C.J."/>
            <person name="Waters A.P."/>
            <person name="Smith H.O."/>
            <person name="White O.R."/>
            <person name="Salzberg S.L."/>
            <person name="Venter J.C."/>
            <person name="Fraser C.M."/>
            <person name="Hoffman S.L."/>
            <person name="Gardner M.J."/>
            <person name="Carucci D.J."/>
        </authorList>
    </citation>
    <scope>NUCLEOTIDE SEQUENCE [LARGE SCALE GENOMIC DNA]</scope>
    <source>
        <strain evidence="2 3">17XNL</strain>
    </source>
</reference>
<keyword evidence="1" id="KW-0472">Membrane</keyword>
<keyword evidence="1" id="KW-0812">Transmembrane</keyword>
<comment type="caution">
    <text evidence="2">The sequence shown here is derived from an EMBL/GenBank/DDBJ whole genome shotgun (WGS) entry which is preliminary data.</text>
</comment>
<protein>
    <submittedName>
        <fullName evidence="2">Uncharacterized protein</fullName>
    </submittedName>
</protein>
<dbReference type="AlphaFoldDB" id="Q7R7D0"/>
<dbReference type="Proteomes" id="UP000008553">
    <property type="component" value="Unassembled WGS sequence"/>
</dbReference>
<dbReference type="PaxDb" id="73239-Q7R7D0"/>
<dbReference type="InParanoid" id="Q7R7D0"/>
<keyword evidence="1" id="KW-1133">Transmembrane helix</keyword>
<accession>Q7R7D0</accession>
<keyword evidence="3" id="KW-1185">Reference proteome</keyword>
<evidence type="ECO:0000313" key="2">
    <source>
        <dbReference type="EMBL" id="EAA20161.1"/>
    </source>
</evidence>
<sequence length="43" mass="5119">MYILYFMGNMVCDLFHIIPLLVAYFDFLNSSSDKIYVMIHILN</sequence>
<organism evidence="2 3">
    <name type="scientific">Plasmodium yoelii yoelii</name>
    <dbReference type="NCBI Taxonomy" id="73239"/>
    <lineage>
        <taxon>Eukaryota</taxon>
        <taxon>Sar</taxon>
        <taxon>Alveolata</taxon>
        <taxon>Apicomplexa</taxon>
        <taxon>Aconoidasida</taxon>
        <taxon>Haemosporida</taxon>
        <taxon>Plasmodiidae</taxon>
        <taxon>Plasmodium</taxon>
        <taxon>Plasmodium (Vinckeia)</taxon>
    </lineage>
</organism>
<evidence type="ECO:0000256" key="1">
    <source>
        <dbReference type="SAM" id="Phobius"/>
    </source>
</evidence>